<dbReference type="AlphaFoldDB" id="A0A0V1PVF7"/>
<feature type="transmembrane region" description="Helical" evidence="7">
    <location>
        <begin position="514"/>
        <end position="535"/>
    </location>
</feature>
<dbReference type="Proteomes" id="UP000054251">
    <property type="component" value="Unassembled WGS sequence"/>
</dbReference>
<keyword evidence="4 7" id="KW-0812">Transmembrane</keyword>
<evidence type="ECO:0000256" key="6">
    <source>
        <dbReference type="ARBA" id="ARBA00023136"/>
    </source>
</evidence>
<evidence type="ECO:0000256" key="4">
    <source>
        <dbReference type="ARBA" id="ARBA00022692"/>
    </source>
</evidence>
<evidence type="ECO:0000256" key="2">
    <source>
        <dbReference type="ARBA" id="ARBA00006595"/>
    </source>
</evidence>
<evidence type="ECO:0000256" key="7">
    <source>
        <dbReference type="SAM" id="Phobius"/>
    </source>
</evidence>
<feature type="transmembrane region" description="Helical" evidence="7">
    <location>
        <begin position="395"/>
        <end position="418"/>
    </location>
</feature>
<keyword evidence="3" id="KW-0813">Transport</keyword>
<organism evidence="8 9">
    <name type="scientific">Debaryomyces fabryi</name>
    <dbReference type="NCBI Taxonomy" id="58627"/>
    <lineage>
        <taxon>Eukaryota</taxon>
        <taxon>Fungi</taxon>
        <taxon>Dikarya</taxon>
        <taxon>Ascomycota</taxon>
        <taxon>Saccharomycotina</taxon>
        <taxon>Pichiomycetes</taxon>
        <taxon>Debaryomycetaceae</taxon>
        <taxon>Debaryomyces</taxon>
    </lineage>
</organism>
<evidence type="ECO:0000313" key="8">
    <source>
        <dbReference type="EMBL" id="KSA00232.1"/>
    </source>
</evidence>
<dbReference type="PANTHER" id="PTHR20772:SF2">
    <property type="entry name" value="PROTEIN FMP42"/>
    <property type="match status" value="1"/>
</dbReference>
<gene>
    <name evidence="8" type="ORF">AC631_04024</name>
</gene>
<comment type="caution">
    <text evidence="8">The sequence shown here is derived from an EMBL/GenBank/DDBJ whole genome shotgun (WGS) entry which is preliminary data.</text>
</comment>
<sequence length="561" mass="62141">MPIVKTPSLAKRVLQICCSIAWCLVAAGPVFGFAALKPILISEGVYSERCNVESVRNDAFDYLSEKFVLYVNVDSLSKDLTPCVDQDLSLNLMFTLAAVVTNVAALPVGSILDEYGPRVCGMIGSFLIFLASLTLKFGKELSEKIPWFDAYLIGYSVLALGGPFVFISCFQLANSFPKNSGLVLALLTGAFDTSLALFLIYRLIYTNMYKLTINQFFTAYLIIPVFIFICQVTVMPKDSYKTVGTLAKIGETAIDETGKPIDRDLLKSQDREDGGDQPAQNYVPQPTISETTSLLIRRSSVARRDSVVLRFSYASRNSIKSVYEQDAEDKLIESSGGVFGILHGYNIAEQLKSSWFILMTFFTTIQMLRINYFVATIKSQELYLYKGNEDVAISINHFFDLALPLGGLISIPFIGLLLDNLTTLSILEILTGTSLVIGIMGLLSWLPATYFGIILLVVYRPFYYTAVSDFCAKVFGFDTFGTVYGAIICFSGICNILQQVMDKATHEYFNMNPIPINALLTFLTAVFGVALIAFVKAQEMNLKRKDLEIEAQEASLRDVPN</sequence>
<feature type="transmembrane region" description="Helical" evidence="7">
    <location>
        <begin position="182"/>
        <end position="204"/>
    </location>
</feature>
<dbReference type="GeneID" id="26841033"/>
<feature type="transmembrane region" description="Helical" evidence="7">
    <location>
        <begin position="150"/>
        <end position="170"/>
    </location>
</feature>
<feature type="transmembrane region" description="Helical" evidence="7">
    <location>
        <begin position="119"/>
        <end position="138"/>
    </location>
</feature>
<dbReference type="EMBL" id="LMYN01000097">
    <property type="protein sequence ID" value="KSA00232.1"/>
    <property type="molecule type" value="Genomic_DNA"/>
</dbReference>
<keyword evidence="5 7" id="KW-1133">Transmembrane helix</keyword>
<evidence type="ECO:0000256" key="3">
    <source>
        <dbReference type="ARBA" id="ARBA00022448"/>
    </source>
</evidence>
<feature type="transmembrane region" description="Helical" evidence="7">
    <location>
        <begin position="430"/>
        <end position="459"/>
    </location>
</feature>
<protein>
    <recommendedName>
        <fullName evidence="10">Protein FMP42</fullName>
    </recommendedName>
</protein>
<dbReference type="RefSeq" id="XP_015466334.1">
    <property type="nucleotide sequence ID" value="XM_015612853.1"/>
</dbReference>
<dbReference type="InterPro" id="IPR011701">
    <property type="entry name" value="MFS"/>
</dbReference>
<evidence type="ECO:0000256" key="5">
    <source>
        <dbReference type="ARBA" id="ARBA00022989"/>
    </source>
</evidence>
<accession>A0A0V1PVF7</accession>
<proteinExistence type="inferred from homology"/>
<dbReference type="Gene3D" id="1.20.1250.20">
    <property type="entry name" value="MFS general substrate transporter like domains"/>
    <property type="match status" value="1"/>
</dbReference>
<comment type="similarity">
    <text evidence="2">Belongs to the SLC43A transporter (TC 2.A.1.44) family.</text>
</comment>
<feature type="transmembrane region" description="Helical" evidence="7">
    <location>
        <begin position="216"/>
        <end position="234"/>
    </location>
</feature>
<dbReference type="GO" id="GO:0000329">
    <property type="term" value="C:fungal-type vacuole membrane"/>
    <property type="evidence" value="ECO:0007669"/>
    <property type="project" value="TreeGrafter"/>
</dbReference>
<evidence type="ECO:0000313" key="9">
    <source>
        <dbReference type="Proteomes" id="UP000054251"/>
    </source>
</evidence>
<dbReference type="InterPro" id="IPR052599">
    <property type="entry name" value="SLC43A_AATransporter"/>
</dbReference>
<comment type="subcellular location">
    <subcellularLocation>
        <location evidence="1">Membrane</location>
        <topology evidence="1">Multi-pass membrane protein</topology>
    </subcellularLocation>
</comment>
<dbReference type="Pfam" id="PF07690">
    <property type="entry name" value="MFS_1"/>
    <property type="match status" value="1"/>
</dbReference>
<dbReference type="GO" id="GO:0022857">
    <property type="term" value="F:transmembrane transporter activity"/>
    <property type="evidence" value="ECO:0007669"/>
    <property type="project" value="InterPro"/>
</dbReference>
<keyword evidence="9" id="KW-1185">Reference proteome</keyword>
<evidence type="ECO:0000256" key="1">
    <source>
        <dbReference type="ARBA" id="ARBA00004141"/>
    </source>
</evidence>
<reference evidence="8 9" key="1">
    <citation type="submission" date="2015-11" db="EMBL/GenBank/DDBJ databases">
        <title>The genome of Debaryomyces fabryi.</title>
        <authorList>
            <person name="Tafer H."/>
            <person name="Lopandic K."/>
        </authorList>
    </citation>
    <scope>NUCLEOTIDE SEQUENCE [LARGE SCALE GENOMIC DNA]</scope>
    <source>
        <strain evidence="8 9">CBS 789</strain>
    </source>
</reference>
<keyword evidence="6 7" id="KW-0472">Membrane</keyword>
<dbReference type="OrthoDB" id="330047at2759"/>
<evidence type="ECO:0008006" key="10">
    <source>
        <dbReference type="Google" id="ProtNLM"/>
    </source>
</evidence>
<name>A0A0V1PVF7_9ASCO</name>
<feature type="transmembrane region" description="Helical" evidence="7">
    <location>
        <begin position="355"/>
        <end position="375"/>
    </location>
</feature>
<dbReference type="PANTHER" id="PTHR20772">
    <property type="entry name" value="PROTEIN FMP42"/>
    <property type="match status" value="1"/>
</dbReference>
<dbReference type="InterPro" id="IPR036259">
    <property type="entry name" value="MFS_trans_sf"/>
</dbReference>
<dbReference type="SUPFAM" id="SSF103473">
    <property type="entry name" value="MFS general substrate transporter"/>
    <property type="match status" value="1"/>
</dbReference>